<accession>A0A4Z2I0Q7</accession>
<keyword evidence="1" id="KW-0812">Transmembrane</keyword>
<dbReference type="EMBL" id="SRLO01000148">
    <property type="protein sequence ID" value="TNN71537.1"/>
    <property type="molecule type" value="Genomic_DNA"/>
</dbReference>
<protein>
    <submittedName>
        <fullName evidence="2">Uncharacterized protein</fullName>
    </submittedName>
</protein>
<dbReference type="Proteomes" id="UP000314294">
    <property type="component" value="Unassembled WGS sequence"/>
</dbReference>
<name>A0A4Z2I0Q7_9TELE</name>
<keyword evidence="1" id="KW-1133">Transmembrane helix</keyword>
<reference evidence="2 3" key="1">
    <citation type="submission" date="2019-03" db="EMBL/GenBank/DDBJ databases">
        <title>First draft genome of Liparis tanakae, snailfish: a comprehensive survey of snailfish specific genes.</title>
        <authorList>
            <person name="Kim W."/>
            <person name="Song I."/>
            <person name="Jeong J.-H."/>
            <person name="Kim D."/>
            <person name="Kim S."/>
            <person name="Ryu S."/>
            <person name="Song J.Y."/>
            <person name="Lee S.K."/>
        </authorList>
    </citation>
    <scope>NUCLEOTIDE SEQUENCE [LARGE SCALE GENOMIC DNA]</scope>
    <source>
        <tissue evidence="2">Muscle</tissue>
    </source>
</reference>
<feature type="transmembrane region" description="Helical" evidence="1">
    <location>
        <begin position="12"/>
        <end position="31"/>
    </location>
</feature>
<dbReference type="AlphaFoldDB" id="A0A4Z2I0Q7"/>
<evidence type="ECO:0000313" key="2">
    <source>
        <dbReference type="EMBL" id="TNN71537.1"/>
    </source>
</evidence>
<keyword evidence="1" id="KW-0472">Membrane</keyword>
<evidence type="ECO:0000256" key="1">
    <source>
        <dbReference type="SAM" id="Phobius"/>
    </source>
</evidence>
<evidence type="ECO:0000313" key="3">
    <source>
        <dbReference type="Proteomes" id="UP000314294"/>
    </source>
</evidence>
<gene>
    <name evidence="2" type="ORF">EYF80_018223</name>
</gene>
<comment type="caution">
    <text evidence="2">The sequence shown here is derived from an EMBL/GenBank/DDBJ whole genome shotgun (WGS) entry which is preliminary data.</text>
</comment>
<sequence length="129" mass="13416">MGPGGRRSLVPLNLKGGACSFSIVLAYLLLLKLTVMRAVCQTKEEKPAVGVGAAQPRLLGGRYRVLCWLGGSEDSREGVGVRLPLDLNRVPWHWGGCGDGALWGTRGGRGGTGGGCCRGSCSTTGSGWE</sequence>
<proteinExistence type="predicted"/>
<keyword evidence="3" id="KW-1185">Reference proteome</keyword>
<organism evidence="2 3">
    <name type="scientific">Liparis tanakae</name>
    <name type="common">Tanaka's snailfish</name>
    <dbReference type="NCBI Taxonomy" id="230148"/>
    <lineage>
        <taxon>Eukaryota</taxon>
        <taxon>Metazoa</taxon>
        <taxon>Chordata</taxon>
        <taxon>Craniata</taxon>
        <taxon>Vertebrata</taxon>
        <taxon>Euteleostomi</taxon>
        <taxon>Actinopterygii</taxon>
        <taxon>Neopterygii</taxon>
        <taxon>Teleostei</taxon>
        <taxon>Neoteleostei</taxon>
        <taxon>Acanthomorphata</taxon>
        <taxon>Eupercaria</taxon>
        <taxon>Perciformes</taxon>
        <taxon>Cottioidei</taxon>
        <taxon>Cottales</taxon>
        <taxon>Liparidae</taxon>
        <taxon>Liparis</taxon>
    </lineage>
</organism>